<evidence type="ECO:0000259" key="1">
    <source>
        <dbReference type="Pfam" id="PF05419"/>
    </source>
</evidence>
<dbReference type="Pfam" id="PF05419">
    <property type="entry name" value="GUN4"/>
    <property type="match status" value="1"/>
</dbReference>
<dbReference type="InterPro" id="IPR037215">
    <property type="entry name" value="GUN4-like_sf"/>
</dbReference>
<reference evidence="2 3" key="1">
    <citation type="submission" date="2017-08" db="EMBL/GenBank/DDBJ databases">
        <title>Genomes of Fischerella (Mastigocladus) sp. strains.</title>
        <authorList>
            <person name="Miller S.R."/>
        </authorList>
    </citation>
    <scope>NUCLEOTIDE SEQUENCE [LARGE SCALE GENOMIC DNA]</scope>
    <source>
        <strain evidence="2 3">CCMEE 5323</strain>
    </source>
</reference>
<dbReference type="AlphaFoldDB" id="A0A2N6K5B9"/>
<keyword evidence="3" id="KW-1185">Reference proteome</keyword>
<dbReference type="Proteomes" id="UP000235036">
    <property type="component" value="Unassembled WGS sequence"/>
</dbReference>
<protein>
    <recommendedName>
        <fullName evidence="1">GUN4-like domain-containing protein</fullName>
    </recommendedName>
</protein>
<dbReference type="PANTHER" id="PTHR34800">
    <property type="entry name" value="TETRAPYRROLE-BINDING PROTEIN, CHLOROPLASTIC"/>
    <property type="match status" value="1"/>
</dbReference>
<evidence type="ECO:0000313" key="3">
    <source>
        <dbReference type="Proteomes" id="UP000235036"/>
    </source>
</evidence>
<comment type="caution">
    <text evidence="2">The sequence shown here is derived from an EMBL/GenBank/DDBJ whole genome shotgun (WGS) entry which is preliminary data.</text>
</comment>
<gene>
    <name evidence="2" type="ORF">CEN44_07880</name>
</gene>
<dbReference type="SUPFAM" id="SSF140869">
    <property type="entry name" value="GUN4-like"/>
    <property type="match status" value="1"/>
</dbReference>
<evidence type="ECO:0000313" key="2">
    <source>
        <dbReference type="EMBL" id="PLZ91706.1"/>
    </source>
</evidence>
<dbReference type="PANTHER" id="PTHR34800:SF1">
    <property type="entry name" value="TETRAPYRROLE-BINDING PROTEIN, CHLOROPLASTIC"/>
    <property type="match status" value="1"/>
</dbReference>
<dbReference type="InterPro" id="IPR008629">
    <property type="entry name" value="GUN4-like"/>
</dbReference>
<dbReference type="RefSeq" id="WP_102205064.1">
    <property type="nucleotide sequence ID" value="NZ_CAWNVR010000241.1"/>
</dbReference>
<dbReference type="CDD" id="cd16383">
    <property type="entry name" value="GUN4"/>
    <property type="match status" value="1"/>
</dbReference>
<organism evidence="2 3">
    <name type="scientific">Fischerella muscicola CCMEE 5323</name>
    <dbReference type="NCBI Taxonomy" id="2019572"/>
    <lineage>
        <taxon>Bacteria</taxon>
        <taxon>Bacillati</taxon>
        <taxon>Cyanobacteriota</taxon>
        <taxon>Cyanophyceae</taxon>
        <taxon>Nostocales</taxon>
        <taxon>Hapalosiphonaceae</taxon>
        <taxon>Fischerella</taxon>
    </lineage>
</organism>
<dbReference type="Gene3D" id="1.25.40.620">
    <property type="match status" value="1"/>
</dbReference>
<dbReference type="Gene3D" id="1.10.10.1770">
    <property type="entry name" value="Gun4-like"/>
    <property type="match status" value="1"/>
</dbReference>
<name>A0A2N6K5B9_FISMU</name>
<dbReference type="EMBL" id="NRQW01000158">
    <property type="protein sequence ID" value="PLZ91706.1"/>
    <property type="molecule type" value="Genomic_DNA"/>
</dbReference>
<sequence>MASYTQAFNILKKHPNETDFTKDNQLLTGENIESVYRSLVNLNPQDKEVRASLTEHLYAQLEYFLKAKNWEAADRKTYQLMLNIVKREEPRHLGYDDINRFSCPNLQRIDKLWVSNSDKRFGFSVQKEIWISTKSRLGIKLSDLTDKDYENYLRFARAVGRYDDKLEDSTSRSRGGFVSYAEYVKRIKENPEVGRGGVPYYYSYSYIDTLRKLETWQPKVLGSLVAGDFRGLWGSLEEQVLSRVATCRL</sequence>
<dbReference type="GO" id="GO:0046906">
    <property type="term" value="F:tetrapyrrole binding"/>
    <property type="evidence" value="ECO:0007669"/>
    <property type="project" value="TreeGrafter"/>
</dbReference>
<accession>A0A2N6K5B9</accession>
<proteinExistence type="predicted"/>
<feature type="domain" description="GUN4-like" evidence="1">
    <location>
        <begin position="54"/>
        <end position="151"/>
    </location>
</feature>